<name>A0A1E3WIW7_9VIBR</name>
<dbReference type="Pfam" id="PF10544">
    <property type="entry name" value="T5orf172"/>
    <property type="match status" value="1"/>
</dbReference>
<dbReference type="InterPro" id="IPR018306">
    <property type="entry name" value="Phage_T5_Orf172_DNA-bd"/>
</dbReference>
<dbReference type="Proteomes" id="UP000095131">
    <property type="component" value="Unassembled WGS sequence"/>
</dbReference>
<evidence type="ECO:0000313" key="2">
    <source>
        <dbReference type="EMBL" id="ODS09639.1"/>
    </source>
</evidence>
<gene>
    <name evidence="2" type="ORF">VSF3289_03303</name>
</gene>
<feature type="domain" description="Bacteriophage T5 Orf172 DNA-binding" evidence="1">
    <location>
        <begin position="188"/>
        <end position="277"/>
    </location>
</feature>
<dbReference type="AlphaFoldDB" id="A0A1E3WIW7"/>
<evidence type="ECO:0000259" key="1">
    <source>
        <dbReference type="Pfam" id="PF10544"/>
    </source>
</evidence>
<dbReference type="PATRIC" id="fig|45658.8.peg.3256"/>
<accession>A0A1E3WIW7</accession>
<proteinExistence type="predicted"/>
<comment type="caution">
    <text evidence="2">The sequence shown here is derived from an EMBL/GenBank/DDBJ whole genome shotgun (WGS) entry which is preliminary data.</text>
</comment>
<dbReference type="OrthoDB" id="9776650at2"/>
<dbReference type="EMBL" id="MDCJ01000006">
    <property type="protein sequence ID" value="ODS09639.1"/>
    <property type="molecule type" value="Genomic_DNA"/>
</dbReference>
<evidence type="ECO:0000313" key="3">
    <source>
        <dbReference type="Proteomes" id="UP000095131"/>
    </source>
</evidence>
<reference evidence="2 3" key="1">
    <citation type="submission" date="2016-08" db="EMBL/GenBank/DDBJ databases">
        <title>Genome sequencing of Vibrio scophthalmi strain FP3289, an isolated from Paralichthys olivaceus.</title>
        <authorList>
            <person name="Han H.-J."/>
        </authorList>
    </citation>
    <scope>NUCLEOTIDE SEQUENCE [LARGE SCALE GENOMIC DNA]</scope>
    <source>
        <strain evidence="2 3">FP3289</strain>
    </source>
</reference>
<dbReference type="RefSeq" id="WP_069447487.1">
    <property type="nucleotide sequence ID" value="NZ_MDCJ01000006.1"/>
</dbReference>
<organism evidence="2 3">
    <name type="scientific">Vibrio scophthalmi</name>
    <dbReference type="NCBI Taxonomy" id="45658"/>
    <lineage>
        <taxon>Bacteria</taxon>
        <taxon>Pseudomonadati</taxon>
        <taxon>Pseudomonadota</taxon>
        <taxon>Gammaproteobacteria</taxon>
        <taxon>Vibrionales</taxon>
        <taxon>Vibrionaceae</taxon>
        <taxon>Vibrio</taxon>
    </lineage>
</organism>
<sequence>MSVYLSLGKDTQGNFHHIDSQKSGKGHLTCPFCHCPLIAVKGKTKAAHFRHDGETCKESLNEIPQIPAWHHFHLNYSLEIIDALKDGYQADSKSPNVFQHWKSGLHRFTRTAHQELFNHDDWTDNLIFTDTARTILGSLPLLGFSQWMRNTLQMRVHTLREAIEQGTQHRAWLEIEAHRQQAILKASLYLFEYQLEDNNVIHKVGRTSREPEQRLKETVLDLEKATGKAVVKSTILRKVANCGHVEKYVFHRYNNQLANIGSHTEYLVLDSKSLKRLKAEFTKLTNNHEPFNKAERFIVTGRWKYEEKRLAASKRGIELTQRESGKFGRPKGTTVSTDDFLVKHSDIVTSLERGRSINQTAEFTGKGRSTVKRVKAAMNK</sequence>
<protein>
    <recommendedName>
        <fullName evidence="1">Bacteriophage T5 Orf172 DNA-binding domain-containing protein</fullName>
    </recommendedName>
</protein>